<keyword evidence="9 12" id="KW-0456">Lyase</keyword>
<dbReference type="Proteomes" id="UP000256562">
    <property type="component" value="Unassembled WGS sequence"/>
</dbReference>
<evidence type="ECO:0000313" key="14">
    <source>
        <dbReference type="EMBL" id="REH97588.1"/>
    </source>
</evidence>
<dbReference type="OrthoDB" id="9776380at2"/>
<evidence type="ECO:0000256" key="13">
    <source>
        <dbReference type="RuleBase" id="RU000607"/>
    </source>
</evidence>
<evidence type="ECO:0000256" key="5">
    <source>
        <dbReference type="ARBA" id="ARBA00022490"/>
    </source>
</evidence>
<dbReference type="GO" id="GO:0046872">
    <property type="term" value="F:metal ion binding"/>
    <property type="evidence" value="ECO:0007669"/>
    <property type="project" value="UniProtKB-UniRule"/>
</dbReference>
<comment type="pathway">
    <text evidence="1 12 13">Porphyrin-containing compound metabolism; protoheme biosynthesis.</text>
</comment>
<keyword evidence="5 12" id="KW-0963">Cytoplasm</keyword>
<evidence type="ECO:0000256" key="7">
    <source>
        <dbReference type="ARBA" id="ARBA00023004"/>
    </source>
</evidence>
<keyword evidence="6 12" id="KW-0479">Metal-binding</keyword>
<dbReference type="NCBIfam" id="TIGR00109">
    <property type="entry name" value="hemH"/>
    <property type="match status" value="1"/>
</dbReference>
<comment type="catalytic activity">
    <reaction evidence="11">
        <text>Fe-coproporphyrin III + 2 H(+) = coproporphyrin III + Fe(2+)</text>
        <dbReference type="Rhea" id="RHEA:49572"/>
        <dbReference type="ChEBI" id="CHEBI:15378"/>
        <dbReference type="ChEBI" id="CHEBI:29033"/>
        <dbReference type="ChEBI" id="CHEBI:68438"/>
        <dbReference type="ChEBI" id="CHEBI:131725"/>
        <dbReference type="EC" id="4.99.1.9"/>
    </reaction>
    <physiologicalReaction direction="right-to-left" evidence="11">
        <dbReference type="Rhea" id="RHEA:49574"/>
    </physiologicalReaction>
</comment>
<dbReference type="PROSITE" id="PS00534">
    <property type="entry name" value="FERROCHELATASE"/>
    <property type="match status" value="1"/>
</dbReference>
<dbReference type="PANTHER" id="PTHR11108">
    <property type="entry name" value="FERROCHELATASE"/>
    <property type="match status" value="1"/>
</dbReference>
<dbReference type="SUPFAM" id="SSF53800">
    <property type="entry name" value="Chelatase"/>
    <property type="match status" value="1"/>
</dbReference>
<dbReference type="AlphaFoldDB" id="A0A3E0IQY9"/>
<comment type="subcellular location">
    <subcellularLocation>
        <location evidence="12 13">Cytoplasm</location>
    </subcellularLocation>
</comment>
<keyword evidence="10 12" id="KW-0627">Porphyrin biosynthesis</keyword>
<evidence type="ECO:0000256" key="8">
    <source>
        <dbReference type="ARBA" id="ARBA00023133"/>
    </source>
</evidence>
<evidence type="ECO:0000256" key="10">
    <source>
        <dbReference type="ARBA" id="ARBA00023244"/>
    </source>
</evidence>
<feature type="binding site" evidence="12">
    <location>
        <begin position="45"/>
        <end position="46"/>
    </location>
    <ligand>
        <name>Fe-coproporphyrin III</name>
        <dbReference type="ChEBI" id="CHEBI:68438"/>
    </ligand>
</feature>
<dbReference type="GO" id="GO:0005737">
    <property type="term" value="C:cytoplasm"/>
    <property type="evidence" value="ECO:0007669"/>
    <property type="project" value="UniProtKB-SubCell"/>
</dbReference>
<dbReference type="NCBIfam" id="NF009095">
    <property type="entry name" value="PRK12435.1"/>
    <property type="match status" value="1"/>
</dbReference>
<dbReference type="UniPathway" id="UPA00252"/>
<comment type="similarity">
    <text evidence="2 12 13">Belongs to the ferrochelatase family.</text>
</comment>
<feature type="binding site" evidence="12">
    <location>
        <position position="181"/>
    </location>
    <ligand>
        <name>Fe(2+)</name>
        <dbReference type="ChEBI" id="CHEBI:29033"/>
    </ligand>
</feature>
<evidence type="ECO:0000256" key="1">
    <source>
        <dbReference type="ARBA" id="ARBA00004744"/>
    </source>
</evidence>
<proteinExistence type="inferred from homology"/>
<dbReference type="CDD" id="cd03411">
    <property type="entry name" value="Ferrochelatase_N"/>
    <property type="match status" value="1"/>
</dbReference>
<dbReference type="Pfam" id="PF00762">
    <property type="entry name" value="Ferrochelatase"/>
    <property type="match status" value="1"/>
</dbReference>
<dbReference type="InterPro" id="IPR001015">
    <property type="entry name" value="Ferrochelatase"/>
</dbReference>
<evidence type="ECO:0000256" key="6">
    <source>
        <dbReference type="ARBA" id="ARBA00022723"/>
    </source>
</evidence>
<evidence type="ECO:0000256" key="2">
    <source>
        <dbReference type="ARBA" id="ARBA00007718"/>
    </source>
</evidence>
<dbReference type="InterPro" id="IPR033644">
    <property type="entry name" value="Ferrochelatase_C"/>
</dbReference>
<dbReference type="PANTHER" id="PTHR11108:SF1">
    <property type="entry name" value="FERROCHELATASE, MITOCHONDRIAL"/>
    <property type="match status" value="1"/>
</dbReference>
<keyword evidence="7 12" id="KW-0408">Iron</keyword>
<feature type="binding site" evidence="12">
    <location>
        <position position="124"/>
    </location>
    <ligand>
        <name>Fe-coproporphyrin III</name>
        <dbReference type="ChEBI" id="CHEBI:68438"/>
    </ligand>
</feature>
<evidence type="ECO:0000256" key="4">
    <source>
        <dbReference type="ARBA" id="ARBA00019484"/>
    </source>
</evidence>
<feature type="binding site" evidence="12">
    <location>
        <position position="53"/>
    </location>
    <ligand>
        <name>Fe-coproporphyrin III</name>
        <dbReference type="ChEBI" id="CHEBI:68438"/>
    </ligand>
</feature>
<gene>
    <name evidence="14" type="primary">hemH</name>
    <name evidence="12" type="synonym">cpfC</name>
    <name evidence="14" type="ORF">DOS83_04240</name>
</gene>
<dbReference type="GO" id="GO:0006783">
    <property type="term" value="P:heme biosynthetic process"/>
    <property type="evidence" value="ECO:0007669"/>
    <property type="project" value="UniProtKB-UniRule"/>
</dbReference>
<dbReference type="InterPro" id="IPR033659">
    <property type="entry name" value="Ferrochelatase_N"/>
</dbReference>
<feature type="binding site" evidence="12">
    <location>
        <position position="29"/>
    </location>
    <ligand>
        <name>Fe-coproporphyrin III</name>
        <dbReference type="ChEBI" id="CHEBI:68438"/>
    </ligand>
</feature>
<evidence type="ECO:0000256" key="11">
    <source>
        <dbReference type="ARBA" id="ARBA00024536"/>
    </source>
</evidence>
<dbReference type="CDD" id="cd00419">
    <property type="entry name" value="Ferrochelatase_C"/>
    <property type="match status" value="1"/>
</dbReference>
<keyword evidence="8 12" id="KW-0350">Heme biosynthesis</keyword>
<dbReference type="FunFam" id="3.40.50.1400:FF:000009">
    <property type="entry name" value="Ferrochelatase"/>
    <property type="match status" value="1"/>
</dbReference>
<dbReference type="InterPro" id="IPR019772">
    <property type="entry name" value="Ferrochelatase_AS"/>
</dbReference>
<evidence type="ECO:0000256" key="3">
    <source>
        <dbReference type="ARBA" id="ARBA00013215"/>
    </source>
</evidence>
<dbReference type="RefSeq" id="WP_116094047.1">
    <property type="nucleotide sequence ID" value="NZ_JBBEFK010000011.1"/>
</dbReference>
<evidence type="ECO:0000256" key="9">
    <source>
        <dbReference type="ARBA" id="ARBA00023239"/>
    </source>
</evidence>
<protein>
    <recommendedName>
        <fullName evidence="4 12">Coproporphyrin III ferrochelatase</fullName>
        <ecNumber evidence="3 12">4.99.1.9</ecNumber>
    </recommendedName>
</protein>
<comment type="function">
    <text evidence="12 13">Involved in coproporphyrin-dependent heme b biosynthesis. Catalyzes the insertion of ferrous iron into coproporphyrin III to form Fe-coproporphyrin III.</text>
</comment>
<evidence type="ECO:0000256" key="12">
    <source>
        <dbReference type="HAMAP-Rule" id="MF_00323"/>
    </source>
</evidence>
<name>A0A3E0IQY9_9STAP</name>
<evidence type="ECO:0000313" key="15">
    <source>
        <dbReference type="Proteomes" id="UP000256562"/>
    </source>
</evidence>
<reference evidence="14 15" key="1">
    <citation type="journal article" date="2018" name="Vet. Microbiol.">
        <title>Characterisation of Staphylococcus felis isolated from cats using whole genome sequencing.</title>
        <authorList>
            <person name="Worthing K."/>
            <person name="Pang S."/>
            <person name="Trott D.J."/>
            <person name="Abraham S."/>
            <person name="Coombs G.W."/>
            <person name="Jordan D."/>
            <person name="McIntyre L."/>
            <person name="Davies M.R."/>
            <person name="Norris J."/>
        </authorList>
    </citation>
    <scope>NUCLEOTIDE SEQUENCE [LARGE SCALE GENOMIC DNA]</scope>
    <source>
        <strain evidence="14 15">F9</strain>
    </source>
</reference>
<dbReference type="HAMAP" id="MF_00323">
    <property type="entry name" value="Ferrochelatase"/>
    <property type="match status" value="1"/>
</dbReference>
<comment type="caution">
    <text evidence="14">The sequence shown here is derived from an EMBL/GenBank/DDBJ whole genome shotgun (WGS) entry which is preliminary data.</text>
</comment>
<dbReference type="EC" id="4.99.1.9" evidence="3 12"/>
<dbReference type="EMBL" id="QKXQ01000195">
    <property type="protein sequence ID" value="REH97588.1"/>
    <property type="molecule type" value="Genomic_DNA"/>
</dbReference>
<feature type="binding site" evidence="12">
    <location>
        <position position="263"/>
    </location>
    <ligand>
        <name>Fe(2+)</name>
        <dbReference type="ChEBI" id="CHEBI:29033"/>
    </ligand>
</feature>
<sequence length="310" mass="35675">MKKQIGLLVMAYGTPYQKSDIEPYYTDIRRGKKPTEEELNDLISRYEAIGGLSPLAGTTERQAEAIQKMLNDKYDDYEFKLYIGLKHIHPFIEDAVTQMYQDGIKEAVTVVLAPHYSRFSVGSYNRRASEKAKTYQINLYHVNQYYQQQKFIDYWTERINETLVQIPNDAHRDTVLVVSAHSLPEKMIKDNNDPYPKALADTASLIQAQSPIQNVVVGWQSEGNTGTPWLGPDVQDLTRDLYKQYNYKHFIYAPVGFVAEHLEVLYDNDYECKVICEELGVNYHRPPMPDVHPLFIGAIVDEISNILKEA</sequence>
<dbReference type="Gene3D" id="3.40.50.1400">
    <property type="match status" value="2"/>
</dbReference>
<organism evidence="14 15">
    <name type="scientific">Staphylococcus felis</name>
    <dbReference type="NCBI Taxonomy" id="46127"/>
    <lineage>
        <taxon>Bacteria</taxon>
        <taxon>Bacillati</taxon>
        <taxon>Bacillota</taxon>
        <taxon>Bacilli</taxon>
        <taxon>Bacillales</taxon>
        <taxon>Staphylococcaceae</taxon>
        <taxon>Staphylococcus</taxon>
    </lineage>
</organism>
<feature type="binding site" description="axial binding residue" evidence="12">
    <location>
        <position position="12"/>
    </location>
    <ligand>
        <name>Fe-coproporphyrin III</name>
        <dbReference type="ChEBI" id="CHEBI:68438"/>
    </ligand>
    <ligandPart>
        <name>Fe</name>
        <dbReference type="ChEBI" id="CHEBI:18248"/>
    </ligandPart>
</feature>
<dbReference type="GO" id="GO:0004325">
    <property type="term" value="F:ferrochelatase activity"/>
    <property type="evidence" value="ECO:0007669"/>
    <property type="project" value="UniProtKB-UniRule"/>
</dbReference>
<accession>A0A3E0IQY9</accession>